<proteinExistence type="predicted"/>
<dbReference type="OrthoDB" id="849204at2"/>
<dbReference type="RefSeq" id="WP_008585238.1">
    <property type="nucleotide sequence ID" value="NZ_CP007035.1"/>
</dbReference>
<evidence type="ECO:0000313" key="3">
    <source>
        <dbReference type="Proteomes" id="UP000003586"/>
    </source>
</evidence>
<dbReference type="STRING" id="929713.NIASO_06450"/>
<dbReference type="EMBL" id="CP007035">
    <property type="protein sequence ID" value="AHF17380.1"/>
    <property type="molecule type" value="Genomic_DNA"/>
</dbReference>
<evidence type="ECO:0000313" key="2">
    <source>
        <dbReference type="EMBL" id="AHF17380.1"/>
    </source>
</evidence>
<sequence>MKDNDKKIQEKFLNFSDGEYNTSSGWQRLERRLPRSAKKINAIRLLVAAACFILIALPAYFFILKKRNTKQNAYTYQVYSPAKKALPKEKSTQLDSINSYTSGKESHKKTLVARIEKQNRNPQIEKKEIAGNKIPVSTALAPPAPRAETRIISSNIQKDIAVQSPAVSRAMVTISAEEADQLIAETIGTNTKRKSPGLHVSLKSPVHNNEIEKSSSTAALINF</sequence>
<name>W0F2W3_9BACT</name>
<keyword evidence="1" id="KW-0812">Transmembrane</keyword>
<keyword evidence="3" id="KW-1185">Reference proteome</keyword>
<gene>
    <name evidence="2" type="ORF">NIASO_06450</name>
</gene>
<dbReference type="KEGG" id="nso:NIASO_06450"/>
<keyword evidence="1" id="KW-1133">Transmembrane helix</keyword>
<keyword evidence="1" id="KW-0472">Membrane</keyword>
<reference evidence="2 3" key="1">
    <citation type="submission" date="2013-12" db="EMBL/GenBank/DDBJ databases">
        <authorList>
            <consortium name="DOE Joint Genome Institute"/>
            <person name="Eisen J."/>
            <person name="Huntemann M."/>
            <person name="Han J."/>
            <person name="Chen A."/>
            <person name="Kyrpides N."/>
            <person name="Mavromatis K."/>
            <person name="Markowitz V."/>
            <person name="Palaniappan K."/>
            <person name="Ivanova N."/>
            <person name="Schaumberg A."/>
            <person name="Pati A."/>
            <person name="Liolios K."/>
            <person name="Nordberg H.P."/>
            <person name="Cantor M.N."/>
            <person name="Hua S.X."/>
            <person name="Woyke T."/>
        </authorList>
    </citation>
    <scope>NUCLEOTIDE SEQUENCE [LARGE SCALE GENOMIC DNA]</scope>
    <source>
        <strain evidence="3">DSM 19437</strain>
    </source>
</reference>
<organism evidence="2 3">
    <name type="scientific">Niabella soli DSM 19437</name>
    <dbReference type="NCBI Taxonomy" id="929713"/>
    <lineage>
        <taxon>Bacteria</taxon>
        <taxon>Pseudomonadati</taxon>
        <taxon>Bacteroidota</taxon>
        <taxon>Chitinophagia</taxon>
        <taxon>Chitinophagales</taxon>
        <taxon>Chitinophagaceae</taxon>
        <taxon>Niabella</taxon>
    </lineage>
</organism>
<dbReference type="HOGENOM" id="CLU_1239083_0_0_10"/>
<protein>
    <submittedName>
        <fullName evidence="2">Uncharacterized protein</fullName>
    </submittedName>
</protein>
<feature type="transmembrane region" description="Helical" evidence="1">
    <location>
        <begin position="42"/>
        <end position="63"/>
    </location>
</feature>
<evidence type="ECO:0000256" key="1">
    <source>
        <dbReference type="SAM" id="Phobius"/>
    </source>
</evidence>
<accession>W0F2W3</accession>
<dbReference type="Proteomes" id="UP000003586">
    <property type="component" value="Chromosome"/>
</dbReference>
<dbReference type="AlphaFoldDB" id="W0F2W3"/>